<dbReference type="EMBL" id="BOMG01000042">
    <property type="protein sequence ID" value="GID54701.1"/>
    <property type="molecule type" value="Genomic_DNA"/>
</dbReference>
<proteinExistence type="predicted"/>
<name>A0ABQ3X876_9ACTN</name>
<protein>
    <submittedName>
        <fullName evidence="2">Uncharacterized protein</fullName>
    </submittedName>
</protein>
<keyword evidence="3" id="KW-1185">Reference proteome</keyword>
<keyword evidence="1" id="KW-1133">Transmembrane helix</keyword>
<organism evidence="2 3">
    <name type="scientific">Actinoplanes couchii</name>
    <dbReference type="NCBI Taxonomy" id="403638"/>
    <lineage>
        <taxon>Bacteria</taxon>
        <taxon>Bacillati</taxon>
        <taxon>Actinomycetota</taxon>
        <taxon>Actinomycetes</taxon>
        <taxon>Micromonosporales</taxon>
        <taxon>Micromonosporaceae</taxon>
        <taxon>Actinoplanes</taxon>
    </lineage>
</organism>
<dbReference type="RefSeq" id="WP_203795789.1">
    <property type="nucleotide sequence ID" value="NZ_BAAAQE010000036.1"/>
</dbReference>
<dbReference type="Proteomes" id="UP000612282">
    <property type="component" value="Unassembled WGS sequence"/>
</dbReference>
<comment type="caution">
    <text evidence="2">The sequence shown here is derived from an EMBL/GenBank/DDBJ whole genome shotgun (WGS) entry which is preliminary data.</text>
</comment>
<gene>
    <name evidence="2" type="ORF">Aco03nite_031050</name>
</gene>
<accession>A0ABQ3X876</accession>
<sequence>MTQLDDLKDAMHSPPDFRPAPLDLQHVMAAGGSIRRRRRLAVGGASALAVVALLVGGSQLVNLGVPLRQVPVAGPSALPSTGNSSAPGVVGTIVETGQKADGRRWILYTETSDPNRLERSLTLILGTTVKGTFDDFRPEIVSTDPPGADRLSPGFHAVRAGRLLGDRTTPTFGYYVGDAAKITARDTGTGATVAAKRAPWTAFDEESNTQIFWFDFPPGSPPATLTDITAYDAKGAKLHAAD</sequence>
<keyword evidence="1" id="KW-0812">Transmembrane</keyword>
<keyword evidence="1" id="KW-0472">Membrane</keyword>
<reference evidence="2 3" key="1">
    <citation type="submission" date="2021-01" db="EMBL/GenBank/DDBJ databases">
        <title>Whole genome shotgun sequence of Actinoplanes couchii NBRC 106145.</title>
        <authorList>
            <person name="Komaki H."/>
            <person name="Tamura T."/>
        </authorList>
    </citation>
    <scope>NUCLEOTIDE SEQUENCE [LARGE SCALE GENOMIC DNA]</scope>
    <source>
        <strain evidence="2 3">NBRC 106145</strain>
    </source>
</reference>
<feature type="transmembrane region" description="Helical" evidence="1">
    <location>
        <begin position="40"/>
        <end position="61"/>
    </location>
</feature>
<evidence type="ECO:0000313" key="3">
    <source>
        <dbReference type="Proteomes" id="UP000612282"/>
    </source>
</evidence>
<evidence type="ECO:0000313" key="2">
    <source>
        <dbReference type="EMBL" id="GID54701.1"/>
    </source>
</evidence>
<evidence type="ECO:0000256" key="1">
    <source>
        <dbReference type="SAM" id="Phobius"/>
    </source>
</evidence>